<protein>
    <submittedName>
        <fullName evidence="2">GNAT family N-acetyltransferase</fullName>
    </submittedName>
</protein>
<dbReference type="Proteomes" id="UP000473681">
    <property type="component" value="Unassembled WGS sequence"/>
</dbReference>
<evidence type="ECO:0000313" key="4">
    <source>
        <dbReference type="Proteomes" id="UP000473681"/>
    </source>
</evidence>
<dbReference type="PANTHER" id="PTHR13538">
    <property type="entry name" value="N-ACETYLTRANSFERASE 6"/>
    <property type="match status" value="1"/>
</dbReference>
<comment type="caution">
    <text evidence="2">The sequence shown here is derived from an EMBL/GenBank/DDBJ whole genome shotgun (WGS) entry which is preliminary data.</text>
</comment>
<evidence type="ECO:0000259" key="1">
    <source>
        <dbReference type="PROSITE" id="PS51186"/>
    </source>
</evidence>
<evidence type="ECO:0000313" key="5">
    <source>
        <dbReference type="Proteomes" id="UP000476820"/>
    </source>
</evidence>
<dbReference type="AlphaFoldDB" id="A0A0M1LS85"/>
<name>A0A0M1LS85_CLOBO</name>
<organism evidence="2 5">
    <name type="scientific">Clostridium botulinum</name>
    <dbReference type="NCBI Taxonomy" id="1491"/>
    <lineage>
        <taxon>Bacteria</taxon>
        <taxon>Bacillati</taxon>
        <taxon>Bacillota</taxon>
        <taxon>Clostridia</taxon>
        <taxon>Eubacteriales</taxon>
        <taxon>Clostridiaceae</taxon>
        <taxon>Clostridium</taxon>
    </lineage>
</organism>
<sequence>MLKIAYLADYKENTETIINWLWTEFGNEANRDFFESIIKHSLKKNSLPLTFIALSDNELVGTISLWRADLVSRQDLYPWLSALYVKENYRNKGIGQKLQDFVLTYCKNTGFSQLFLYTDIDDYYEKTGWKHFEDGVEYSGNYIKIYKKEL</sequence>
<dbReference type="SUPFAM" id="SSF55729">
    <property type="entry name" value="Acyl-CoA N-acyltransferases (Nat)"/>
    <property type="match status" value="1"/>
</dbReference>
<gene>
    <name evidence="2" type="ORF">FC774_07340</name>
    <name evidence="3" type="ORF">FDB51_00860</name>
</gene>
<dbReference type="Pfam" id="PF00583">
    <property type="entry name" value="Acetyltransf_1"/>
    <property type="match status" value="1"/>
</dbReference>
<dbReference type="InterPro" id="IPR016181">
    <property type="entry name" value="Acyl_CoA_acyltransferase"/>
</dbReference>
<dbReference type="PROSITE" id="PS51186">
    <property type="entry name" value="GNAT"/>
    <property type="match status" value="1"/>
</dbReference>
<dbReference type="CDD" id="cd04301">
    <property type="entry name" value="NAT_SF"/>
    <property type="match status" value="1"/>
</dbReference>
<dbReference type="EMBL" id="SWVK01000001">
    <property type="protein sequence ID" value="NFN33701.1"/>
    <property type="molecule type" value="Genomic_DNA"/>
</dbReference>
<accession>A0A0M1LS85</accession>
<reference evidence="4 5" key="1">
    <citation type="submission" date="2019-04" db="EMBL/GenBank/DDBJ databases">
        <title>Genome sequencing of Clostridium botulinum Groups I-IV and Clostridium butyricum.</title>
        <authorList>
            <person name="Brunt J."/>
            <person name="Van Vliet A.H.M."/>
            <person name="Stringer S.C."/>
            <person name="Carter A.T."/>
            <person name="Peck M.W."/>
        </authorList>
    </citation>
    <scope>NUCLEOTIDE SEQUENCE [LARGE SCALE GENOMIC DNA]</scope>
    <source>
        <strain evidence="2 5">1605</strain>
        <strain evidence="3 4">CB-K-33E</strain>
    </source>
</reference>
<dbReference type="Gene3D" id="3.40.630.30">
    <property type="match status" value="1"/>
</dbReference>
<dbReference type="GO" id="GO:1905502">
    <property type="term" value="F:acetyl-CoA binding"/>
    <property type="evidence" value="ECO:0007669"/>
    <property type="project" value="TreeGrafter"/>
</dbReference>
<keyword evidence="2" id="KW-0808">Transferase</keyword>
<dbReference type="GO" id="GO:0005737">
    <property type="term" value="C:cytoplasm"/>
    <property type="evidence" value="ECO:0007669"/>
    <property type="project" value="TreeGrafter"/>
</dbReference>
<dbReference type="OrthoDB" id="9789053at2"/>
<dbReference type="InterPro" id="IPR000182">
    <property type="entry name" value="GNAT_dom"/>
</dbReference>
<dbReference type="PANTHER" id="PTHR13538:SF4">
    <property type="entry name" value="N-ALPHA-ACETYLTRANSFERASE 80"/>
    <property type="match status" value="1"/>
</dbReference>
<feature type="domain" description="N-acetyltransferase" evidence="1">
    <location>
        <begin position="2"/>
        <end position="149"/>
    </location>
</feature>
<evidence type="ECO:0000313" key="2">
    <source>
        <dbReference type="EMBL" id="NFF87687.1"/>
    </source>
</evidence>
<dbReference type="GO" id="GO:0008080">
    <property type="term" value="F:N-acetyltransferase activity"/>
    <property type="evidence" value="ECO:0007669"/>
    <property type="project" value="InterPro"/>
</dbReference>
<evidence type="ECO:0000313" key="3">
    <source>
        <dbReference type="EMBL" id="NFN33701.1"/>
    </source>
</evidence>
<dbReference type="EMBL" id="SWOV01000015">
    <property type="protein sequence ID" value="NFF87687.1"/>
    <property type="molecule type" value="Genomic_DNA"/>
</dbReference>
<dbReference type="RefSeq" id="WP_053532550.1">
    <property type="nucleotide sequence ID" value="NZ_LFPA01000063.1"/>
</dbReference>
<dbReference type="InterPro" id="IPR039840">
    <property type="entry name" value="NAA80"/>
</dbReference>
<proteinExistence type="predicted"/>
<dbReference type="Proteomes" id="UP000476820">
    <property type="component" value="Unassembled WGS sequence"/>
</dbReference>